<accession>M4Z5Q0</accession>
<dbReference type="InterPro" id="IPR036709">
    <property type="entry name" value="Autotransporte_beta_dom_sf"/>
</dbReference>
<dbReference type="PROSITE" id="PS51208">
    <property type="entry name" value="AUTOTRANSPORTER"/>
    <property type="match status" value="1"/>
</dbReference>
<dbReference type="STRING" id="1245469.S58_24260"/>
<feature type="domain" description="Autotransporter" evidence="3">
    <location>
        <begin position="1038"/>
        <end position="1321"/>
    </location>
</feature>
<dbReference type="OrthoDB" id="7195851at2"/>
<evidence type="ECO:0000313" key="5">
    <source>
        <dbReference type="Proteomes" id="UP000011841"/>
    </source>
</evidence>
<feature type="compositionally biased region" description="Gly residues" evidence="2">
    <location>
        <begin position="228"/>
        <end position="237"/>
    </location>
</feature>
<dbReference type="InterPro" id="IPR013425">
    <property type="entry name" value="Autotrns_rpt"/>
</dbReference>
<keyword evidence="1" id="KW-0732">Signal</keyword>
<proteinExistence type="predicted"/>
<dbReference type="SMART" id="SM00869">
    <property type="entry name" value="Autotransporter"/>
    <property type="match status" value="1"/>
</dbReference>
<dbReference type="Proteomes" id="UP000011841">
    <property type="component" value="Chromosome"/>
</dbReference>
<evidence type="ECO:0000313" key="4">
    <source>
        <dbReference type="EMBL" id="BAM88432.1"/>
    </source>
</evidence>
<protein>
    <submittedName>
        <fullName evidence="4">Putative outer membrane autotransporter</fullName>
    </submittedName>
</protein>
<dbReference type="Pfam" id="PF12951">
    <property type="entry name" value="PATR"/>
    <property type="match status" value="5"/>
</dbReference>
<feature type="region of interest" description="Disordered" evidence="2">
    <location>
        <begin position="93"/>
        <end position="139"/>
    </location>
</feature>
<sequence>MLIPHRVRTDCPADPIRHARLGWLTATTALLTLALTSHSFAQATNGGSGGNISGNGGTSSATGTGANGGAGNNITRGGGGGGAGAVGGDGGGDYSGQFVGGQGGAAPGERGHSGQDGGGSSSGGGGGGGAHGAVATTDGSNATTITGGYGGRGGSASLSWGGGGGGAGGYGLVIDGSGLNYTNTGAIGGGSGGAGGTANNNGHGGSGGDGGYGAYLTGPSILTNSGSITGGNGGDGGNALNSNQSHAGGDGGNGGAGVVFATGGTLINSGTIAGGATGVRGVGQVGGSSPDGVFGSAGDGVRGANLTIINSGAISAGLNLGSAWVVDANAITFTGGSNVLEIWASSIINGNVVGTGTDTFRLGGAANGSFDVSSVGASAQYRGFSAFEKTGAGTWTLTGTTTAVTPWAINQGTLAVSSDASLGDSSGALTFGGGTLRYLSGFSSNRDVTLNAGGGSFDTNGNNATLGGAISGTGSFTKLGAGTLTLTNTSNVSYSGDTFINAGTLRAGAPGVLSFASAYMVASGATLDLNGFSSMIGSLAGSGNVLLGTGSLETGHNGRSTIFSGTISGSGTLIISADLTLSGTNTYTGPTTLEGGTLRAGAAGAFAPLSSVQVNAGTLDLNGFNQTIGSLTGDGAVLLGAATLTTGGDNTGTTFSGTISGSGGFTKVGIGTMNLAGSTTYSGATMINAGTLQAGASNVLASASAFMIASGATLDLNGFDQTIGSLAGSGSVLLGAGTLTAGGNNGSTTFAGTISGSGGFTKTGTGRMTLTGTSSYAGATIINGGVLDIEGAITNTSGVLVNAGGTLMGAGLVDPPMTVSINAGGTLAPGNGTAGSSMTIVGNLAFQSGAYYLVQLDPTTASFASVTGSATLGGATVNAVFGTGGYVDKRYTILTAAGGVSGNFGAVVKTNLPSGFKTSLSYDATNVYLDLILAFALPGGLNGNQKAVGNTLSAFFDRTGDIPLVFGRLNQAGLTQASGESATGVQQTTFDAMSQFAGLLTDPFAQRQGSGGSANGYAETNRKRTDAFAMLSDDRPADFAQRWNVWASGFGGSQSTSGNASAGSNDTTSRIAGTAVGADYRIAPQTIAGFALAGGGTSFSVNGLGSGRSDLFQAGAYLHHHVGPSYLRAALAYGWQDVTTDRTVTISGTDRLRASYQANAWTGRIEGGTRVVAPLGGIGITPYAAAQVTSLRLPAYVEQAAAGASTFALSYAGKTVTATRTELGLRNDKSYALADGALTLRGRLAWAHDFNPERSVAATFQTLPGASFVVNGAAQARDSALTTTSIEMSWLNGWSAMATFESEVSNVTRSYSGKGTVRYAW</sequence>
<dbReference type="PATRIC" id="fig|1245469.3.peg.2486"/>
<dbReference type="KEGG" id="aol:S58_24260"/>
<reference evidence="4 5" key="1">
    <citation type="journal article" date="2013" name="Appl. Environ. Microbiol.">
        <title>Genome analysis suggests that the soil oligotrophic bacterium Agromonas oligotrophica (Bradyrhizobium oligotrophicum) is a nitrogen-fixing symbiont of Aeschynomene indica.</title>
        <authorList>
            <person name="Okubo T."/>
            <person name="Fukushima S."/>
            <person name="Itakura M."/>
            <person name="Oshima K."/>
            <person name="Longtonglang A."/>
            <person name="Teaumroong N."/>
            <person name="Mitsui H."/>
            <person name="Hattori M."/>
            <person name="Hattori R."/>
            <person name="Hattori T."/>
            <person name="Minamisawa K."/>
        </authorList>
    </citation>
    <scope>NUCLEOTIDE SEQUENCE [LARGE SCALE GENOMIC DNA]</scope>
    <source>
        <strain evidence="4 5">S58</strain>
    </source>
</reference>
<dbReference type="SUPFAM" id="SSF51126">
    <property type="entry name" value="Pectin lyase-like"/>
    <property type="match status" value="2"/>
</dbReference>
<name>M4Z5Q0_9BRAD</name>
<evidence type="ECO:0000256" key="1">
    <source>
        <dbReference type="ARBA" id="ARBA00022729"/>
    </source>
</evidence>
<dbReference type="Gene3D" id="2.40.128.130">
    <property type="entry name" value="Autotransporter beta-domain"/>
    <property type="match status" value="1"/>
</dbReference>
<organism evidence="4 5">
    <name type="scientific">Bradyrhizobium oligotrophicum S58</name>
    <dbReference type="NCBI Taxonomy" id="1245469"/>
    <lineage>
        <taxon>Bacteria</taxon>
        <taxon>Pseudomonadati</taxon>
        <taxon>Pseudomonadota</taxon>
        <taxon>Alphaproteobacteria</taxon>
        <taxon>Hyphomicrobiales</taxon>
        <taxon>Nitrobacteraceae</taxon>
        <taxon>Bradyrhizobium</taxon>
    </lineage>
</organism>
<dbReference type="InterPro" id="IPR005546">
    <property type="entry name" value="Autotransporte_beta"/>
</dbReference>
<feature type="region of interest" description="Disordered" evidence="2">
    <location>
        <begin position="226"/>
        <end position="248"/>
    </location>
</feature>
<evidence type="ECO:0000256" key="2">
    <source>
        <dbReference type="SAM" id="MobiDB-lite"/>
    </source>
</evidence>
<evidence type="ECO:0000259" key="3">
    <source>
        <dbReference type="PROSITE" id="PS51208"/>
    </source>
</evidence>
<dbReference type="SUPFAM" id="SSF103515">
    <property type="entry name" value="Autotransporter"/>
    <property type="match status" value="1"/>
</dbReference>
<gene>
    <name evidence="4" type="ORF">S58_24260</name>
</gene>
<dbReference type="HOGENOM" id="CLU_256646_0_0_5"/>
<keyword evidence="5" id="KW-1185">Reference proteome</keyword>
<dbReference type="EMBL" id="AP012603">
    <property type="protein sequence ID" value="BAM88432.1"/>
    <property type="molecule type" value="Genomic_DNA"/>
</dbReference>
<dbReference type="Pfam" id="PF03797">
    <property type="entry name" value="Autotransporter"/>
    <property type="match status" value="1"/>
</dbReference>
<dbReference type="InterPro" id="IPR011050">
    <property type="entry name" value="Pectin_lyase_fold/virulence"/>
</dbReference>
<dbReference type="eggNOG" id="COG4625">
    <property type="taxonomic scope" value="Bacteria"/>
</dbReference>
<dbReference type="NCBIfam" id="TIGR02601">
    <property type="entry name" value="autotrns_rpt"/>
    <property type="match status" value="4"/>
</dbReference>
<feature type="compositionally biased region" description="Gly residues" evidence="2">
    <location>
        <begin position="93"/>
        <end position="106"/>
    </location>
</feature>
<feature type="compositionally biased region" description="Gly residues" evidence="2">
    <location>
        <begin position="114"/>
        <end position="131"/>
    </location>
</feature>